<evidence type="ECO:0000256" key="2">
    <source>
        <dbReference type="ARBA" id="ARBA00004651"/>
    </source>
</evidence>
<evidence type="ECO:0000256" key="1">
    <source>
        <dbReference type="ARBA" id="ARBA00002313"/>
    </source>
</evidence>
<keyword evidence="7" id="KW-0862">Zinc</keyword>
<comment type="function">
    <text evidence="1">Involved in the high-affinity zinc uptake transport system.</text>
</comment>
<accession>A0ABP2P725</accession>
<evidence type="ECO:0000256" key="13">
    <source>
        <dbReference type="RuleBase" id="RU003943"/>
    </source>
</evidence>
<dbReference type="Gene3D" id="1.10.3470.10">
    <property type="entry name" value="ABC transporter involved in vitamin B12 uptake, BtuC"/>
    <property type="match status" value="1"/>
</dbReference>
<feature type="transmembrane region" description="Helical" evidence="14">
    <location>
        <begin position="101"/>
        <end position="119"/>
    </location>
</feature>
<reference evidence="15 16" key="1">
    <citation type="submission" date="2012-02" db="EMBL/GenBank/DDBJ databases">
        <authorList>
            <person name="Harkins D.M."/>
            <person name="Madupu R."/>
            <person name="Durkin A.S."/>
            <person name="Torralba M."/>
            <person name="Methe B."/>
            <person name="Sutton G.G."/>
            <person name="Nelson K.E."/>
        </authorList>
    </citation>
    <scope>NUCLEOTIDE SEQUENCE [LARGE SCALE GENOMIC DNA]</scope>
    <source>
        <strain evidence="15 16">HK385</strain>
    </source>
</reference>
<dbReference type="InterPro" id="IPR001626">
    <property type="entry name" value="ABC_TroCD"/>
</dbReference>
<organism evidence="15 16">
    <name type="scientific">Haemophilus parahaemolyticus HK385</name>
    <dbReference type="NCBI Taxonomy" id="1095744"/>
    <lineage>
        <taxon>Bacteria</taxon>
        <taxon>Pseudomonadati</taxon>
        <taxon>Pseudomonadota</taxon>
        <taxon>Gammaproteobacteria</taxon>
        <taxon>Pasteurellales</taxon>
        <taxon>Pasteurellaceae</taxon>
        <taxon>Haemophilus</taxon>
    </lineage>
</organism>
<keyword evidence="11 14" id="KW-0472">Membrane</keyword>
<keyword evidence="16" id="KW-1185">Reference proteome</keyword>
<evidence type="ECO:0000256" key="11">
    <source>
        <dbReference type="ARBA" id="ARBA00023136"/>
    </source>
</evidence>
<keyword evidence="10" id="KW-0406">Ion transport</keyword>
<evidence type="ECO:0000256" key="12">
    <source>
        <dbReference type="ARBA" id="ARBA00040080"/>
    </source>
</evidence>
<proteinExistence type="inferred from homology"/>
<protein>
    <recommendedName>
        <fullName evidence="12">High-affinity zinc uptake system membrane protein ZnuB</fullName>
    </recommendedName>
</protein>
<dbReference type="PANTHER" id="PTHR30477:SF23">
    <property type="entry name" value="HIGH-AFFINITY ZINC UPTAKE SYSTEM MEMBRANE PROTEIN ZNUB"/>
    <property type="match status" value="1"/>
</dbReference>
<evidence type="ECO:0000256" key="14">
    <source>
        <dbReference type="SAM" id="Phobius"/>
    </source>
</evidence>
<dbReference type="SUPFAM" id="SSF81345">
    <property type="entry name" value="ABC transporter involved in vitamin B12 uptake, BtuC"/>
    <property type="match status" value="1"/>
</dbReference>
<dbReference type="Pfam" id="PF00950">
    <property type="entry name" value="ABC-3"/>
    <property type="match status" value="1"/>
</dbReference>
<keyword evidence="4 13" id="KW-0813">Transport</keyword>
<keyword evidence="9 14" id="KW-1133">Transmembrane helix</keyword>
<comment type="similarity">
    <text evidence="3 13">Belongs to the ABC-3 integral membrane protein family.</text>
</comment>
<comment type="subcellular location">
    <subcellularLocation>
        <location evidence="2 13">Cell membrane</location>
        <topology evidence="2 13">Multi-pass membrane protein</topology>
    </subcellularLocation>
</comment>
<feature type="transmembrane region" description="Helical" evidence="14">
    <location>
        <begin position="229"/>
        <end position="248"/>
    </location>
</feature>
<evidence type="ECO:0000256" key="5">
    <source>
        <dbReference type="ARBA" id="ARBA00022475"/>
    </source>
</evidence>
<dbReference type="PANTHER" id="PTHR30477">
    <property type="entry name" value="ABC-TRANSPORTER METAL-BINDING PROTEIN"/>
    <property type="match status" value="1"/>
</dbReference>
<evidence type="ECO:0000256" key="7">
    <source>
        <dbReference type="ARBA" id="ARBA00022833"/>
    </source>
</evidence>
<dbReference type="Proteomes" id="UP000003016">
    <property type="component" value="Unassembled WGS sequence"/>
</dbReference>
<evidence type="ECO:0000256" key="9">
    <source>
        <dbReference type="ARBA" id="ARBA00022989"/>
    </source>
</evidence>
<feature type="transmembrane region" description="Helical" evidence="14">
    <location>
        <begin position="181"/>
        <end position="198"/>
    </location>
</feature>
<evidence type="ECO:0000256" key="8">
    <source>
        <dbReference type="ARBA" id="ARBA00022906"/>
    </source>
</evidence>
<keyword evidence="8" id="KW-0864">Zinc transport</keyword>
<name>A0ABP2P725_HAEPH</name>
<sequence length="275" mass="29445">MGFAEIFANLTACNIMLDILLPAWLAGLLLSLITAPLGAFVVWRKMAYFGDTLSHSALLGVALGIFLEVDPYIAVIVMTVILAMALVWLEHKTNYSVDTVLGIIAHCSLSLGVITISLLDNVRVDLMSYLFGDLLAINFNDVIFIGIGVIVIGGILAFFWSKLLSITISPELAQVEGLNVARVRLLLMLLTALTIALSMKFVGALIITSLLIIPSATARRFARTPEAMVIYATVFSIIAVSLGLLFSGIKDTPAGPSVVVCAGALFLLSLFKKEA</sequence>
<feature type="transmembrane region" description="Helical" evidence="14">
    <location>
        <begin position="19"/>
        <end position="41"/>
    </location>
</feature>
<evidence type="ECO:0000256" key="10">
    <source>
        <dbReference type="ARBA" id="ARBA00023065"/>
    </source>
</evidence>
<comment type="caution">
    <text evidence="15">The sequence shown here is derived from an EMBL/GenBank/DDBJ whole genome shotgun (WGS) entry which is preliminary data.</text>
</comment>
<dbReference type="EMBL" id="AJSW01000007">
    <property type="protein sequence ID" value="EIJ73250.1"/>
    <property type="molecule type" value="Genomic_DNA"/>
</dbReference>
<gene>
    <name evidence="15" type="primary">znuB</name>
    <name evidence="15" type="ORF">HMPREF1050_0340</name>
</gene>
<evidence type="ECO:0000313" key="16">
    <source>
        <dbReference type="Proteomes" id="UP000003016"/>
    </source>
</evidence>
<dbReference type="InterPro" id="IPR037294">
    <property type="entry name" value="ABC_BtuC-like"/>
</dbReference>
<dbReference type="NCBIfam" id="NF007089">
    <property type="entry name" value="PRK09543.1"/>
    <property type="match status" value="1"/>
</dbReference>
<feature type="transmembrane region" description="Helical" evidence="14">
    <location>
        <begin position="139"/>
        <end position="160"/>
    </location>
</feature>
<feature type="transmembrane region" description="Helical" evidence="14">
    <location>
        <begin position="254"/>
        <end position="271"/>
    </location>
</feature>
<dbReference type="CDD" id="cd06550">
    <property type="entry name" value="TM_ABC_iron-siderophores_like"/>
    <property type="match status" value="1"/>
</dbReference>
<evidence type="ECO:0000256" key="6">
    <source>
        <dbReference type="ARBA" id="ARBA00022692"/>
    </source>
</evidence>
<keyword evidence="6 13" id="KW-0812">Transmembrane</keyword>
<keyword evidence="5" id="KW-1003">Cell membrane</keyword>
<feature type="transmembrane region" description="Helical" evidence="14">
    <location>
        <begin position="72"/>
        <end position="89"/>
    </location>
</feature>
<evidence type="ECO:0000313" key="15">
    <source>
        <dbReference type="EMBL" id="EIJ73250.1"/>
    </source>
</evidence>
<evidence type="ECO:0000256" key="3">
    <source>
        <dbReference type="ARBA" id="ARBA00008034"/>
    </source>
</evidence>
<evidence type="ECO:0000256" key="4">
    <source>
        <dbReference type="ARBA" id="ARBA00022448"/>
    </source>
</evidence>